<reference evidence="13" key="1">
    <citation type="submission" date="2016-01" db="EMBL/GenBank/DDBJ databases">
        <authorList>
            <person name="Peeters C."/>
        </authorList>
    </citation>
    <scope>NUCLEOTIDE SEQUENCE [LARGE SCALE GENOMIC DNA]</scope>
    <source>
        <strain evidence="13">LMG 29326</strain>
    </source>
</reference>
<dbReference type="GO" id="GO:0015288">
    <property type="term" value="F:porin activity"/>
    <property type="evidence" value="ECO:0007669"/>
    <property type="project" value="UniProtKB-KW"/>
</dbReference>
<evidence type="ECO:0000256" key="5">
    <source>
        <dbReference type="ARBA" id="ARBA00022692"/>
    </source>
</evidence>
<protein>
    <submittedName>
        <fullName evidence="13">Outer membrane protein, (Porin)</fullName>
    </submittedName>
</protein>
<evidence type="ECO:0000256" key="2">
    <source>
        <dbReference type="ARBA" id="ARBA00011233"/>
    </source>
</evidence>
<sequence length="393" mass="41356">MKKNLIGAAVAALAASFATAASAQSSVTLYGVVDAGLTFVNNVINDNPNNGNQKASFRGLTSGNLQESRWGLRGSEDLGGGMKAIFVLENGFSLNNGKANEDGTLFGRQAYVGMSSDYGTVTLGRQYDGVVDYLGPLSAAGTWGGTYFGHVAANDNLNSNFSIANSIKYQSANYSGFSFSGLYGFSNKAGAFADNRAYSFGAGYANGPLKIGAAYMQANGVNSHTNGNGAVIGDAAPQMLGLDDIDGSLRQRTFGAGASYAYDAMVFGAVWTQTRFDNGRRGDYSNVFNNYEVNGRYFVTPALALGAAYTYTTGKISDFGLTSSTLKWHQFGLQADYALSKRTDFHIETVAQIGSGGNDNFTPLAAIANSNGAFGPSSSSRQVLVNTGIRHRF</sequence>
<feature type="domain" description="Porin" evidence="12">
    <location>
        <begin position="9"/>
        <end position="348"/>
    </location>
</feature>
<gene>
    <name evidence="13" type="ORF">AWB83_04449</name>
</gene>
<accession>A0A158CNI7</accession>
<evidence type="ECO:0000256" key="4">
    <source>
        <dbReference type="ARBA" id="ARBA00022452"/>
    </source>
</evidence>
<dbReference type="PRINTS" id="PR00184">
    <property type="entry name" value="NEISSPPORIN"/>
</dbReference>
<evidence type="ECO:0000256" key="10">
    <source>
        <dbReference type="ARBA" id="ARBA00023237"/>
    </source>
</evidence>
<evidence type="ECO:0000256" key="7">
    <source>
        <dbReference type="ARBA" id="ARBA00023065"/>
    </source>
</evidence>
<keyword evidence="9" id="KW-0472">Membrane</keyword>
<dbReference type="PANTHER" id="PTHR34501:SF9">
    <property type="entry name" value="MAJOR OUTER MEMBRANE PROTEIN P.IA"/>
    <property type="match status" value="1"/>
</dbReference>
<evidence type="ECO:0000256" key="1">
    <source>
        <dbReference type="ARBA" id="ARBA00004571"/>
    </source>
</evidence>
<dbReference type="EMBL" id="FCOB02000022">
    <property type="protein sequence ID" value="SAK83107.1"/>
    <property type="molecule type" value="Genomic_DNA"/>
</dbReference>
<comment type="subcellular location">
    <subcellularLocation>
        <location evidence="1">Cell outer membrane</location>
        <topology evidence="1">Multi-pass membrane protein</topology>
    </subcellularLocation>
</comment>
<dbReference type="OrthoDB" id="8982743at2"/>
<dbReference type="GO" id="GO:0006811">
    <property type="term" value="P:monoatomic ion transport"/>
    <property type="evidence" value="ECO:0007669"/>
    <property type="project" value="UniProtKB-KW"/>
</dbReference>
<feature type="chain" id="PRO_5007623158" evidence="11">
    <location>
        <begin position="24"/>
        <end position="393"/>
    </location>
</feature>
<evidence type="ECO:0000313" key="13">
    <source>
        <dbReference type="EMBL" id="SAK83107.1"/>
    </source>
</evidence>
<name>A0A158CNI7_9BURK</name>
<evidence type="ECO:0000256" key="11">
    <source>
        <dbReference type="SAM" id="SignalP"/>
    </source>
</evidence>
<keyword evidence="14" id="KW-1185">Reference proteome</keyword>
<dbReference type="GO" id="GO:0009279">
    <property type="term" value="C:cell outer membrane"/>
    <property type="evidence" value="ECO:0007669"/>
    <property type="project" value="UniProtKB-SubCell"/>
</dbReference>
<dbReference type="InterPro" id="IPR033900">
    <property type="entry name" value="Gram_neg_porin_domain"/>
</dbReference>
<dbReference type="RefSeq" id="WP_087047833.1">
    <property type="nucleotide sequence ID" value="NZ_FCOB02000022.1"/>
</dbReference>
<dbReference type="Pfam" id="PF13609">
    <property type="entry name" value="Porin_4"/>
    <property type="match status" value="1"/>
</dbReference>
<evidence type="ECO:0000256" key="9">
    <source>
        <dbReference type="ARBA" id="ARBA00023136"/>
    </source>
</evidence>
<feature type="signal peptide" evidence="11">
    <location>
        <begin position="1"/>
        <end position="23"/>
    </location>
</feature>
<dbReference type="Gene3D" id="2.40.160.10">
    <property type="entry name" value="Porin"/>
    <property type="match status" value="1"/>
</dbReference>
<keyword evidence="5" id="KW-0812">Transmembrane</keyword>
<evidence type="ECO:0000259" key="12">
    <source>
        <dbReference type="Pfam" id="PF13609"/>
    </source>
</evidence>
<dbReference type="STRING" id="1777144.AWB83_04449"/>
<proteinExistence type="predicted"/>
<dbReference type="Proteomes" id="UP000054978">
    <property type="component" value="Unassembled WGS sequence"/>
</dbReference>
<dbReference type="AlphaFoldDB" id="A0A158CNI7"/>
<evidence type="ECO:0000256" key="8">
    <source>
        <dbReference type="ARBA" id="ARBA00023114"/>
    </source>
</evidence>
<keyword evidence="3" id="KW-0813">Transport</keyword>
<keyword evidence="7" id="KW-0406">Ion transport</keyword>
<evidence type="ECO:0000313" key="14">
    <source>
        <dbReference type="Proteomes" id="UP000054978"/>
    </source>
</evidence>
<dbReference type="InterPro" id="IPR050298">
    <property type="entry name" value="Gram-neg_bact_OMP"/>
</dbReference>
<keyword evidence="4" id="KW-1134">Transmembrane beta strand</keyword>
<comment type="subunit">
    <text evidence="2">Homotrimer.</text>
</comment>
<organism evidence="13 14">
    <name type="scientific">Caballeronia ptereochthonis</name>
    <dbReference type="NCBI Taxonomy" id="1777144"/>
    <lineage>
        <taxon>Bacteria</taxon>
        <taxon>Pseudomonadati</taxon>
        <taxon>Pseudomonadota</taxon>
        <taxon>Betaproteobacteria</taxon>
        <taxon>Burkholderiales</taxon>
        <taxon>Burkholderiaceae</taxon>
        <taxon>Caballeronia</taxon>
    </lineage>
</organism>
<keyword evidence="8" id="KW-0626">Porin</keyword>
<dbReference type="PANTHER" id="PTHR34501">
    <property type="entry name" value="PROTEIN YDDL-RELATED"/>
    <property type="match status" value="1"/>
</dbReference>
<dbReference type="GO" id="GO:0046930">
    <property type="term" value="C:pore complex"/>
    <property type="evidence" value="ECO:0007669"/>
    <property type="project" value="UniProtKB-KW"/>
</dbReference>
<keyword evidence="10" id="KW-0998">Cell outer membrane</keyword>
<evidence type="ECO:0000256" key="3">
    <source>
        <dbReference type="ARBA" id="ARBA00022448"/>
    </source>
</evidence>
<keyword evidence="6 11" id="KW-0732">Signal</keyword>
<dbReference type="InterPro" id="IPR002299">
    <property type="entry name" value="Porin_Neis"/>
</dbReference>
<dbReference type="SUPFAM" id="SSF56935">
    <property type="entry name" value="Porins"/>
    <property type="match status" value="1"/>
</dbReference>
<dbReference type="InterPro" id="IPR023614">
    <property type="entry name" value="Porin_dom_sf"/>
</dbReference>
<comment type="caution">
    <text evidence="13">The sequence shown here is derived from an EMBL/GenBank/DDBJ whole genome shotgun (WGS) entry which is preliminary data.</text>
</comment>
<evidence type="ECO:0000256" key="6">
    <source>
        <dbReference type="ARBA" id="ARBA00022729"/>
    </source>
</evidence>
<dbReference type="CDD" id="cd00342">
    <property type="entry name" value="gram_neg_porins"/>
    <property type="match status" value="1"/>
</dbReference>